<feature type="compositionally biased region" description="Low complexity" evidence="1">
    <location>
        <begin position="235"/>
        <end position="244"/>
    </location>
</feature>
<name>A0A1H3E144_9PSEU</name>
<dbReference type="OrthoDB" id="164831at2"/>
<dbReference type="AlphaFoldDB" id="A0A1H3E144"/>
<reference evidence="4" key="1">
    <citation type="submission" date="2016-10" db="EMBL/GenBank/DDBJ databases">
        <authorList>
            <person name="Varghese N."/>
            <person name="Submissions S."/>
        </authorList>
    </citation>
    <scope>NUCLEOTIDE SEQUENCE [LARGE SCALE GENOMIC DNA]</scope>
    <source>
        <strain evidence="4">CGMCC 4.3530</strain>
    </source>
</reference>
<evidence type="ECO:0000256" key="1">
    <source>
        <dbReference type="SAM" id="MobiDB-lite"/>
    </source>
</evidence>
<protein>
    <recommendedName>
        <fullName evidence="5">DUF3105 domain-containing protein</fullName>
    </recommendedName>
</protein>
<keyword evidence="2" id="KW-1133">Transmembrane helix</keyword>
<evidence type="ECO:0000256" key="2">
    <source>
        <dbReference type="SAM" id="Phobius"/>
    </source>
</evidence>
<feature type="region of interest" description="Disordered" evidence="1">
    <location>
        <begin position="220"/>
        <end position="255"/>
    </location>
</feature>
<feature type="transmembrane region" description="Helical" evidence="2">
    <location>
        <begin position="20"/>
        <end position="44"/>
    </location>
</feature>
<organism evidence="3 4">
    <name type="scientific">Saccharopolyspora shandongensis</name>
    <dbReference type="NCBI Taxonomy" id="418495"/>
    <lineage>
        <taxon>Bacteria</taxon>
        <taxon>Bacillati</taxon>
        <taxon>Actinomycetota</taxon>
        <taxon>Actinomycetes</taxon>
        <taxon>Pseudonocardiales</taxon>
        <taxon>Pseudonocardiaceae</taxon>
        <taxon>Saccharopolyspora</taxon>
    </lineage>
</organism>
<proteinExistence type="predicted"/>
<keyword evidence="4" id="KW-1185">Reference proteome</keyword>
<dbReference type="Proteomes" id="UP000199529">
    <property type="component" value="Unassembled WGS sequence"/>
</dbReference>
<keyword evidence="2" id="KW-0812">Transmembrane</keyword>
<evidence type="ECO:0000313" key="3">
    <source>
        <dbReference type="EMBL" id="SDX72423.1"/>
    </source>
</evidence>
<accession>A0A1H3E144</accession>
<evidence type="ECO:0000313" key="4">
    <source>
        <dbReference type="Proteomes" id="UP000199529"/>
    </source>
</evidence>
<keyword evidence="2" id="KW-0472">Membrane</keyword>
<gene>
    <name evidence="3" type="ORF">SAMN05216215_101457</name>
</gene>
<evidence type="ECO:0008006" key="5">
    <source>
        <dbReference type="Google" id="ProtNLM"/>
    </source>
</evidence>
<dbReference type="EMBL" id="FNOK01000014">
    <property type="protein sequence ID" value="SDX72423.1"/>
    <property type="molecule type" value="Genomic_DNA"/>
</dbReference>
<sequence length="255" mass="27230">MMSGKQPGKNSVAAVRRNSVSWVMVAAVAVVVVFAGSIFGYVYVQHSAKAEREAAVAEWTPSETNRDPARKIPGVVAQDYEAGKHVTPAQRVNYDASPPYGGPHDGAWASCNGVVYESPVRTENFIHSLEHGAVWITYNPEGVDGAGVAALREKVQGQQYLTMSPYPGLDKPISLQSWGRQLKVERADDPRVDQFIRATRTNQYTHPEVGASCDALGAGQFDPDAPPPFDPNPPGADAVPMAAGNGTGAGQGNWM</sequence>
<feature type="compositionally biased region" description="Gly residues" evidence="1">
    <location>
        <begin position="245"/>
        <end position="255"/>
    </location>
</feature>
<dbReference type="InterPro" id="IPR021454">
    <property type="entry name" value="DUF3105"/>
</dbReference>
<dbReference type="RefSeq" id="WP_093266458.1">
    <property type="nucleotide sequence ID" value="NZ_FNOK01000014.1"/>
</dbReference>
<feature type="compositionally biased region" description="Pro residues" evidence="1">
    <location>
        <begin position="224"/>
        <end position="234"/>
    </location>
</feature>
<dbReference type="STRING" id="418495.SAMN05216215_101457"/>
<dbReference type="Pfam" id="PF11303">
    <property type="entry name" value="DUF3105"/>
    <property type="match status" value="1"/>
</dbReference>